<name>A0A7S8E952_9CHLR</name>
<keyword evidence="1" id="KW-0472">Membrane</keyword>
<dbReference type="Proteomes" id="UP000594468">
    <property type="component" value="Chromosome"/>
</dbReference>
<evidence type="ECO:0000313" key="3">
    <source>
        <dbReference type="Proteomes" id="UP000594468"/>
    </source>
</evidence>
<dbReference type="RefSeq" id="WP_195170726.1">
    <property type="nucleotide sequence ID" value="NZ_CP062983.1"/>
</dbReference>
<organism evidence="2 3">
    <name type="scientific">Phototrophicus methaneseepsis</name>
    <dbReference type="NCBI Taxonomy" id="2710758"/>
    <lineage>
        <taxon>Bacteria</taxon>
        <taxon>Bacillati</taxon>
        <taxon>Chloroflexota</taxon>
        <taxon>Candidatus Thermofontia</taxon>
        <taxon>Phototrophicales</taxon>
        <taxon>Phototrophicaceae</taxon>
        <taxon>Phototrophicus</taxon>
    </lineage>
</organism>
<accession>A0A7S8E952</accession>
<dbReference type="KEGG" id="pmet:G4Y79_23710"/>
<keyword evidence="3" id="KW-1185">Reference proteome</keyword>
<gene>
    <name evidence="2" type="ORF">G4Y79_23710</name>
</gene>
<protein>
    <submittedName>
        <fullName evidence="2">Uncharacterized protein</fullName>
    </submittedName>
</protein>
<keyword evidence="1" id="KW-1133">Transmembrane helix</keyword>
<evidence type="ECO:0000313" key="2">
    <source>
        <dbReference type="EMBL" id="QPC82657.1"/>
    </source>
</evidence>
<proteinExistence type="predicted"/>
<evidence type="ECO:0000256" key="1">
    <source>
        <dbReference type="SAM" id="Phobius"/>
    </source>
</evidence>
<dbReference type="AlphaFoldDB" id="A0A7S8E952"/>
<reference evidence="2 3" key="1">
    <citation type="submission" date="2020-02" db="EMBL/GenBank/DDBJ databases">
        <authorList>
            <person name="Zheng R.K."/>
            <person name="Sun C.M."/>
        </authorList>
    </citation>
    <scope>NUCLEOTIDE SEQUENCE [LARGE SCALE GENOMIC DNA]</scope>
    <source>
        <strain evidence="3">rifampicinis</strain>
    </source>
</reference>
<feature type="transmembrane region" description="Helical" evidence="1">
    <location>
        <begin position="20"/>
        <end position="45"/>
    </location>
</feature>
<dbReference type="EMBL" id="CP062983">
    <property type="protein sequence ID" value="QPC82657.1"/>
    <property type="molecule type" value="Genomic_DNA"/>
</dbReference>
<sequence>MMDKQKNEKTKNEKRKGQPIRPLAMGLFILGTLLILVISVVGVVLREPEPIPNVVNAEAVQEAIQEESGASAPPNCNFMWHNQADEDLSAALTAALDDAGIDYQAAIVEAYGEQEICQSEDGSYYDGNFNIMDWSPKVTVTAPESDAARGQQILDMLPIVEAALGENRIGYVNVVFMVDGEESLWRVSHTDLEAAIAEGTSPEAIYALSQ</sequence>
<keyword evidence="1" id="KW-0812">Transmembrane</keyword>